<keyword evidence="2" id="KW-1185">Reference proteome</keyword>
<sequence>MTEPYYIHTEDVDRSERSAIVRAFADATLAVTGRTPGSIRLLGITDLLGEYVDGEAVERLRGDDAVKTGDGTIEGRVEATTRTLNDAIKLLSDPLIELHIDDSEGNPIFARDDTHANRIYLDEDEFAELRDLLGSSDLELLERLPADP</sequence>
<comment type="caution">
    <text evidence="1">The sequence shown here is derived from an EMBL/GenBank/DDBJ whole genome shotgun (WGS) entry which is preliminary data.</text>
</comment>
<proteinExistence type="predicted"/>
<name>A0ABD6BQS9_9EURY</name>
<dbReference type="RefSeq" id="WP_267646411.1">
    <property type="nucleotide sequence ID" value="NZ_JANHGR010000001.1"/>
</dbReference>
<reference evidence="1 2" key="1">
    <citation type="journal article" date="2019" name="Int. J. Syst. Evol. Microbiol.">
        <title>The Global Catalogue of Microorganisms (GCM) 10K type strain sequencing project: providing services to taxonomists for standard genome sequencing and annotation.</title>
        <authorList>
            <consortium name="The Broad Institute Genomics Platform"/>
            <consortium name="The Broad Institute Genome Sequencing Center for Infectious Disease"/>
            <person name="Wu L."/>
            <person name="Ma J."/>
        </authorList>
    </citation>
    <scope>NUCLEOTIDE SEQUENCE [LARGE SCALE GENOMIC DNA]</scope>
    <source>
        <strain evidence="1 2">CGMCC 1.12859</strain>
    </source>
</reference>
<accession>A0ABD6BQS9</accession>
<evidence type="ECO:0000313" key="2">
    <source>
        <dbReference type="Proteomes" id="UP001597139"/>
    </source>
</evidence>
<evidence type="ECO:0000313" key="1">
    <source>
        <dbReference type="EMBL" id="MFD1567441.1"/>
    </source>
</evidence>
<dbReference type="EMBL" id="JBHUCZ010000003">
    <property type="protein sequence ID" value="MFD1567441.1"/>
    <property type="molecule type" value="Genomic_DNA"/>
</dbReference>
<protein>
    <submittedName>
        <fullName evidence="1">Uncharacterized protein</fullName>
    </submittedName>
</protein>
<dbReference type="AlphaFoldDB" id="A0ABD6BQS9"/>
<gene>
    <name evidence="1" type="ORF">ACFSAU_08040</name>
</gene>
<organism evidence="1 2">
    <name type="scientific">Halolamina litorea</name>
    <dbReference type="NCBI Taxonomy" id="1515593"/>
    <lineage>
        <taxon>Archaea</taxon>
        <taxon>Methanobacteriati</taxon>
        <taxon>Methanobacteriota</taxon>
        <taxon>Stenosarchaea group</taxon>
        <taxon>Halobacteria</taxon>
        <taxon>Halobacteriales</taxon>
        <taxon>Haloferacaceae</taxon>
    </lineage>
</organism>
<dbReference type="Proteomes" id="UP001597139">
    <property type="component" value="Unassembled WGS sequence"/>
</dbReference>